<dbReference type="EMBL" id="CAVNYO010000480">
    <property type="protein sequence ID" value="CAK5284556.1"/>
    <property type="molecule type" value="Genomic_DNA"/>
</dbReference>
<dbReference type="Gene3D" id="4.10.60.10">
    <property type="entry name" value="Zinc finger, CCHC-type"/>
    <property type="match status" value="1"/>
</dbReference>
<keyword evidence="6" id="KW-1185">Reference proteome</keyword>
<evidence type="ECO:0000313" key="6">
    <source>
        <dbReference type="Proteomes" id="UP001295794"/>
    </source>
</evidence>
<feature type="region of interest" description="Disordered" evidence="3">
    <location>
        <begin position="884"/>
        <end position="906"/>
    </location>
</feature>
<feature type="compositionally biased region" description="Basic and acidic residues" evidence="3">
    <location>
        <begin position="282"/>
        <end position="295"/>
    </location>
</feature>
<keyword evidence="2" id="KW-0479">Metal-binding</keyword>
<feature type="region of interest" description="Disordered" evidence="3">
    <location>
        <begin position="708"/>
        <end position="801"/>
    </location>
</feature>
<feature type="compositionally biased region" description="Acidic residues" evidence="3">
    <location>
        <begin position="260"/>
        <end position="272"/>
    </location>
</feature>
<feature type="compositionally biased region" description="Low complexity" evidence="3">
    <location>
        <begin position="775"/>
        <end position="786"/>
    </location>
</feature>
<evidence type="ECO:0000256" key="1">
    <source>
        <dbReference type="ARBA" id="ARBA00022664"/>
    </source>
</evidence>
<comment type="caution">
    <text evidence="5">The sequence shown here is derived from an EMBL/GenBank/DDBJ whole genome shotgun (WGS) entry which is preliminary data.</text>
</comment>
<proteinExistence type="predicted"/>
<reference evidence="5" key="1">
    <citation type="submission" date="2023-11" db="EMBL/GenBank/DDBJ databases">
        <authorList>
            <person name="De Vega J J."/>
            <person name="De Vega J J."/>
        </authorList>
    </citation>
    <scope>NUCLEOTIDE SEQUENCE</scope>
</reference>
<gene>
    <name evidence="5" type="ORF">MYCIT1_LOCUS37869</name>
</gene>
<dbReference type="GO" id="GO:0003676">
    <property type="term" value="F:nucleic acid binding"/>
    <property type="evidence" value="ECO:0007669"/>
    <property type="project" value="InterPro"/>
</dbReference>
<organism evidence="5 6">
    <name type="scientific">Mycena citricolor</name>
    <dbReference type="NCBI Taxonomy" id="2018698"/>
    <lineage>
        <taxon>Eukaryota</taxon>
        <taxon>Fungi</taxon>
        <taxon>Dikarya</taxon>
        <taxon>Basidiomycota</taxon>
        <taxon>Agaricomycotina</taxon>
        <taxon>Agaricomycetes</taxon>
        <taxon>Agaricomycetidae</taxon>
        <taxon>Agaricales</taxon>
        <taxon>Marasmiineae</taxon>
        <taxon>Mycenaceae</taxon>
        <taxon>Mycena</taxon>
    </lineage>
</organism>
<name>A0AAD2HYG7_9AGAR</name>
<feature type="compositionally biased region" description="Acidic residues" evidence="3">
    <location>
        <begin position="1199"/>
        <end position="1211"/>
    </location>
</feature>
<dbReference type="SUPFAM" id="SSF57756">
    <property type="entry name" value="Retrovirus zinc finger-like domains"/>
    <property type="match status" value="1"/>
</dbReference>
<feature type="compositionally biased region" description="Basic residues" evidence="3">
    <location>
        <begin position="736"/>
        <end position="748"/>
    </location>
</feature>
<keyword evidence="1" id="KW-0507">mRNA processing</keyword>
<feature type="compositionally biased region" description="Polar residues" evidence="3">
    <location>
        <begin position="886"/>
        <end position="903"/>
    </location>
</feature>
<feature type="compositionally biased region" description="Basic and acidic residues" evidence="3">
    <location>
        <begin position="322"/>
        <end position="331"/>
    </location>
</feature>
<feature type="region of interest" description="Disordered" evidence="3">
    <location>
        <begin position="383"/>
        <end position="552"/>
    </location>
</feature>
<feature type="region of interest" description="Disordered" evidence="3">
    <location>
        <begin position="235"/>
        <end position="301"/>
    </location>
</feature>
<dbReference type="InterPro" id="IPR001878">
    <property type="entry name" value="Znf_CCHC"/>
</dbReference>
<evidence type="ECO:0000256" key="3">
    <source>
        <dbReference type="SAM" id="MobiDB-lite"/>
    </source>
</evidence>
<sequence>MQTHNPDSHVSRIPVSASRSKLRPRGPDGKVMDPKTAQPTTPEARAVTPELTYARVVSPALAVTSPQPVNASMTVGGDNAERPARASTDTLSPNKSIGHRSAEAETGTVSDGDGRWTVASGRRTRTHREEPGESASRPVSRISNVEVLRNDSNVTSIIDEAAQSMSPEMLRLIAQRYAKMAEAAGANAHAGKKTKAEPISEALTGSEARQAYEPQVSPDEEVTILDDADEIAESASVTDVESNADQALSDAGSVIAGHDSDEESSSNGDDTDSYLHTAAGSSRDKGKGVDPRNWGDIEWEEGEIDHQKSALKFFELRKREQQKWDRTHVEPARTSLEGPPISGPTPKKEDGAGAGLVTGQANDILERGFVREFLRMRDRLAEFERQEELRQEIDRVGVGKQPKSERISENGKGPHTGLPSDALKIPKQEQVSSASRKPRIHAKGRTSAGGFVNSVLRGVSHQPSDDSSNSSSSDSSSSTSSRDNSDSPGDGSSSDSDSDNSGSSGESDSSGYRSEKEKRKKSKKKKGDSARKPVKGKMIVKPNPPARYDGAEDSDRFTQFVDEASRWCKLGNVPREHRVAMVGGYLDGDAKDFYNRRVRGQEHKWALRKFFRRLLKHCFSLDYLQKQRKRLTRCRQNGRSVTKHVLELESILLQIGLKKDRERVALLWDSFDEDIQEELFRFRLDPEKSSWKDVVKKALKSERFLNLEKKRKGRTNPFNNSASGSNQNLHGLSQKDKRKRFIPRRRSGVIKTAAATVESPQRENGSRAAKPQRHASTTGNSAGASSYHQRPAGPERPWERRLSPQKRADLMAKGLCLNCEEAGHIARSCPKLTTMKSKIKGKPPEFGAHGVSVRLASLGETTEVLESIGVSSLSFSEVREGRDTLNDFSSDSDADSTNYSTVDPQCDSELDDTSLINDFSRLSIQSTGPKVRPQLGIIESAVEDLMGEREVSNPRPMRIGDLRARFASIVLQECAPFPGDDGSEPNEERFLVYRIQNSEYYCILDSGTPLNILEGDEIIHYSHLDDPDFELGYWWAQKCWLAQGVHPDAVHIDYTESQLRKLGDALLAMMLIMLHKIETEQLGIKGGEERFVGESLPGKMYSFGRNHSPRRIIVNESTLLNPDLDIWEWYNRHFWYCEDSINPSGPALCKRNTPSPDEIEARYCPEGISAMSASGCGDNPSSDEWDGLNDDLPGLESEPNSDDESDQDDENSECHSVWNAAVAEAGFNLETAWTTLPENKRAPWPRSGNRKVGDIIANGAKHILELCQPYPGDAAHGPESPLWGRERFLVETAWSEEDYMVRDALHGVSTLIPGGQMLNPLFELGSWYASQLAERLGVPSKNSALCHQIAEQDSLATGLELYISNLARNFPEARDFMSIRPCFGEDANPRPSGYSFGWADSEQLESARVMVSVGQLKNQKLDLLNLLIRRMVDDIPTFGWILVELRRLGMPWDAGAG</sequence>
<feature type="compositionally biased region" description="Basic and acidic residues" evidence="3">
    <location>
        <begin position="1"/>
        <end position="10"/>
    </location>
</feature>
<protein>
    <recommendedName>
        <fullName evidence="4">CCHC-type domain-containing protein</fullName>
    </recommendedName>
</protein>
<accession>A0AAD2HYG7</accession>
<feature type="region of interest" description="Disordered" evidence="3">
    <location>
        <begin position="1173"/>
        <end position="1213"/>
    </location>
</feature>
<feature type="compositionally biased region" description="Polar residues" evidence="3">
    <location>
        <begin position="716"/>
        <end position="731"/>
    </location>
</feature>
<evidence type="ECO:0000256" key="2">
    <source>
        <dbReference type="PROSITE-ProRule" id="PRU00047"/>
    </source>
</evidence>
<dbReference type="GO" id="GO:0006397">
    <property type="term" value="P:mRNA processing"/>
    <property type="evidence" value="ECO:0007669"/>
    <property type="project" value="UniProtKB-KW"/>
</dbReference>
<feature type="region of interest" description="Disordered" evidence="3">
    <location>
        <begin position="65"/>
        <end position="144"/>
    </location>
</feature>
<evidence type="ECO:0000313" key="5">
    <source>
        <dbReference type="EMBL" id="CAK5284556.1"/>
    </source>
</evidence>
<feature type="region of interest" description="Disordered" evidence="3">
    <location>
        <begin position="1"/>
        <end position="48"/>
    </location>
</feature>
<feature type="compositionally biased region" description="Polar residues" evidence="3">
    <location>
        <begin position="235"/>
        <end position="246"/>
    </location>
</feature>
<feature type="compositionally biased region" description="Low complexity" evidence="3">
    <location>
        <begin position="465"/>
        <end position="512"/>
    </location>
</feature>
<feature type="domain" description="CCHC-type" evidence="4">
    <location>
        <begin position="816"/>
        <end position="831"/>
    </location>
</feature>
<dbReference type="GO" id="GO:0008270">
    <property type="term" value="F:zinc ion binding"/>
    <property type="evidence" value="ECO:0007669"/>
    <property type="project" value="UniProtKB-KW"/>
</dbReference>
<keyword evidence="2" id="KW-0863">Zinc-finger</keyword>
<feature type="region of interest" description="Disordered" evidence="3">
    <location>
        <begin position="185"/>
        <end position="220"/>
    </location>
</feature>
<dbReference type="InterPro" id="IPR036875">
    <property type="entry name" value="Znf_CCHC_sf"/>
</dbReference>
<evidence type="ECO:0000259" key="4">
    <source>
        <dbReference type="PROSITE" id="PS50158"/>
    </source>
</evidence>
<feature type="region of interest" description="Disordered" evidence="3">
    <location>
        <begin position="322"/>
        <end position="359"/>
    </location>
</feature>
<dbReference type="SMART" id="SM00343">
    <property type="entry name" value="ZnF_C2HC"/>
    <property type="match status" value="1"/>
</dbReference>
<keyword evidence="2" id="KW-0862">Zinc</keyword>
<dbReference type="Proteomes" id="UP001295794">
    <property type="component" value="Unassembled WGS sequence"/>
</dbReference>
<feature type="compositionally biased region" description="Basic and acidic residues" evidence="3">
    <location>
        <begin position="383"/>
        <end position="409"/>
    </location>
</feature>
<dbReference type="PROSITE" id="PS50158">
    <property type="entry name" value="ZF_CCHC"/>
    <property type="match status" value="1"/>
</dbReference>